<evidence type="ECO:0000259" key="1">
    <source>
        <dbReference type="Pfam" id="PF19160"/>
    </source>
</evidence>
<dbReference type="Proteomes" id="UP000515151">
    <property type="component" value="Chromosome 4"/>
</dbReference>
<dbReference type="OrthoDB" id="1906601at2759"/>
<evidence type="ECO:0000259" key="2">
    <source>
        <dbReference type="Pfam" id="PF26584"/>
    </source>
</evidence>
<feature type="domain" description="At1g61900-like C-terminal" evidence="2">
    <location>
        <begin position="276"/>
        <end position="349"/>
    </location>
</feature>
<dbReference type="AlphaFoldDB" id="A0A6P8DKU0"/>
<reference evidence="4" key="2">
    <citation type="submission" date="2025-08" db="UniProtKB">
        <authorList>
            <consortium name="RefSeq"/>
        </authorList>
    </citation>
    <scope>IDENTIFICATION</scope>
    <source>
        <tissue evidence="4">Leaf</tissue>
    </source>
</reference>
<dbReference type="Pfam" id="PF19160">
    <property type="entry name" value="SPARK"/>
    <property type="match status" value="1"/>
</dbReference>
<dbReference type="InterPro" id="IPR043891">
    <property type="entry name" value="SPARK"/>
</dbReference>
<accession>A0A6P8DKU0</accession>
<feature type="domain" description="SPARK" evidence="1">
    <location>
        <begin position="90"/>
        <end position="235"/>
    </location>
</feature>
<protein>
    <submittedName>
        <fullName evidence="4">Uncharacterized GPI-anchored protein At1g61900-like</fullName>
    </submittedName>
</protein>
<dbReference type="Pfam" id="PF26584">
    <property type="entry name" value="At1g61900"/>
    <property type="match status" value="1"/>
</dbReference>
<gene>
    <name evidence="4" type="primary">LOC116206300</name>
</gene>
<sequence>MIFSVGGEEEADMTRGWFSTFSRQIFVLVPCILVSCCYSLSIKENPILMGLEGYAMAPDISPGGEPQPFLPSLAPSPLTPFTNNTVPTLSGLCMLNFSAVENLMRVTATDCWASFAPYLANVVCCPQFDATLVILMGQSSKNSGVLALNSTHSRHCLSDVEKILVSQGANETLPSICSVHSANLTGATCPVIDVAEFESSVDTSRLLSACEKIDPVKECCDQVCGNAILDAARKISLSGSSLDDCKSIVLRWLASKLDPSSANSVLRGLSSCNLNKVCPLDFPNITKVAAECEGPINNRTACCKAMDSYTSWLQRQSFLTNLQALNCAAMLGMKLQKANVSKNLYNLCHVNLRDFSIQVVSQASGCLLPSLPSDATFDKSSGISIICDLNDNIAAPWPSSSLEPVSSCNKTNKIPALPSPTSAQSGIHIENFMFLLLFASLLFLKMPP</sequence>
<evidence type="ECO:0000313" key="4">
    <source>
        <dbReference type="RefSeq" id="XP_031394989.1"/>
    </source>
</evidence>
<reference evidence="3" key="1">
    <citation type="journal article" date="2020" name="Plant Biotechnol. J.">
        <title>The pomegranate (Punica granatum L.) draft genome dissects genetic divergence between soft- and hard-seeded cultivars.</title>
        <authorList>
            <person name="Luo X."/>
            <person name="Li H."/>
            <person name="Wu Z."/>
            <person name="Yao W."/>
            <person name="Zhao P."/>
            <person name="Cao D."/>
            <person name="Yu H."/>
            <person name="Li K."/>
            <person name="Poudel K."/>
            <person name="Zhao D."/>
            <person name="Zhang F."/>
            <person name="Xia X."/>
            <person name="Chen L."/>
            <person name="Wang Q."/>
            <person name="Jing D."/>
            <person name="Cao S."/>
        </authorList>
    </citation>
    <scope>NUCLEOTIDE SEQUENCE [LARGE SCALE GENOMIC DNA]</scope>
    <source>
        <strain evidence="3">cv. Tunisia</strain>
    </source>
</reference>
<dbReference type="PANTHER" id="PTHR33831:SF8">
    <property type="entry name" value="SPARK DOMAIN-CONTAINING PROTEIN"/>
    <property type="match status" value="1"/>
</dbReference>
<name>A0A6P8DKU0_PUNGR</name>
<dbReference type="RefSeq" id="XP_031394989.1">
    <property type="nucleotide sequence ID" value="XM_031539129.1"/>
</dbReference>
<dbReference type="InterPro" id="IPR059003">
    <property type="entry name" value="At1g61900_C"/>
</dbReference>
<proteinExistence type="predicted"/>
<dbReference type="InterPro" id="IPR040336">
    <property type="entry name" value="At1g61900-like"/>
</dbReference>
<dbReference type="PANTHER" id="PTHR33831">
    <property type="entry name" value="GPI-ANCHORED PROTEIN"/>
    <property type="match status" value="1"/>
</dbReference>
<dbReference type="GO" id="GO:0005886">
    <property type="term" value="C:plasma membrane"/>
    <property type="evidence" value="ECO:0007669"/>
    <property type="project" value="TreeGrafter"/>
</dbReference>
<keyword evidence="3" id="KW-1185">Reference proteome</keyword>
<evidence type="ECO:0000313" key="3">
    <source>
        <dbReference type="Proteomes" id="UP000515151"/>
    </source>
</evidence>
<organism evidence="3 4">
    <name type="scientific">Punica granatum</name>
    <name type="common">Pomegranate</name>
    <dbReference type="NCBI Taxonomy" id="22663"/>
    <lineage>
        <taxon>Eukaryota</taxon>
        <taxon>Viridiplantae</taxon>
        <taxon>Streptophyta</taxon>
        <taxon>Embryophyta</taxon>
        <taxon>Tracheophyta</taxon>
        <taxon>Spermatophyta</taxon>
        <taxon>Magnoliopsida</taxon>
        <taxon>eudicotyledons</taxon>
        <taxon>Gunneridae</taxon>
        <taxon>Pentapetalae</taxon>
        <taxon>rosids</taxon>
        <taxon>malvids</taxon>
        <taxon>Myrtales</taxon>
        <taxon>Lythraceae</taxon>
        <taxon>Punica</taxon>
    </lineage>
</organism>
<dbReference type="GeneID" id="116206300"/>